<evidence type="ECO:0000256" key="6">
    <source>
        <dbReference type="ARBA" id="ARBA00022792"/>
    </source>
</evidence>
<evidence type="ECO:0000256" key="7">
    <source>
        <dbReference type="ARBA" id="ARBA00022946"/>
    </source>
</evidence>
<dbReference type="GO" id="GO:0006120">
    <property type="term" value="P:mitochondrial electron transport, NADH to ubiquinone"/>
    <property type="evidence" value="ECO:0007669"/>
    <property type="project" value="InterPro"/>
</dbReference>
<dbReference type="Gene3D" id="2.60.260.40">
    <property type="entry name" value="q5lls5 like domains"/>
    <property type="match status" value="1"/>
</dbReference>
<gene>
    <name evidence="13" type="ORF">WA026_021830</name>
</gene>
<dbReference type="EMBL" id="JARQZJ010000077">
    <property type="protein sequence ID" value="KAK9882488.1"/>
    <property type="molecule type" value="Genomic_DNA"/>
</dbReference>
<dbReference type="Proteomes" id="UP001431783">
    <property type="component" value="Unassembled WGS sequence"/>
</dbReference>
<keyword evidence="6 11" id="KW-0999">Mitochondrion inner membrane</keyword>
<evidence type="ECO:0000256" key="1">
    <source>
        <dbReference type="ARBA" id="ARBA00003195"/>
    </source>
</evidence>
<proteinExistence type="inferred from homology"/>
<evidence type="ECO:0000313" key="13">
    <source>
        <dbReference type="EMBL" id="KAK9882488.1"/>
    </source>
</evidence>
<comment type="function">
    <text evidence="1 11">Accessory subunit of the mitochondrial membrane respiratory chain NADH dehydrogenase (Complex I), that is believed not to be involved in catalysis. Complex I functions in the transfer of electrons from NADH to the respiratory chain. The immediate electron acceptor for the enzyme is believed to be ubiquinone.</text>
</comment>
<evidence type="ECO:0000256" key="4">
    <source>
        <dbReference type="ARBA" id="ARBA00022448"/>
    </source>
</evidence>
<evidence type="ECO:0000256" key="8">
    <source>
        <dbReference type="ARBA" id="ARBA00022982"/>
    </source>
</evidence>
<keyword evidence="14" id="KW-1185">Reference proteome</keyword>
<evidence type="ECO:0000256" key="2">
    <source>
        <dbReference type="ARBA" id="ARBA00004443"/>
    </source>
</evidence>
<dbReference type="GO" id="GO:0005743">
    <property type="term" value="C:mitochondrial inner membrane"/>
    <property type="evidence" value="ECO:0007669"/>
    <property type="project" value="UniProtKB-SubCell"/>
</dbReference>
<evidence type="ECO:0000256" key="9">
    <source>
        <dbReference type="ARBA" id="ARBA00023128"/>
    </source>
</evidence>
<comment type="similarity">
    <text evidence="3 11">Belongs to the complex I NDUFS6 subunit family.</text>
</comment>
<dbReference type="PIRSF" id="PIRSF016564">
    <property type="entry name" value="CI-13KD-A"/>
    <property type="match status" value="1"/>
</dbReference>
<dbReference type="PANTHER" id="PTHR13156:SF0">
    <property type="entry name" value="NADH DEHYDROGENASE [UBIQUINONE] IRON-SULFUR PROTEIN 6, MITOCHONDRIAL"/>
    <property type="match status" value="1"/>
</dbReference>
<dbReference type="InterPro" id="IPR019401">
    <property type="entry name" value="Znf_CHCC"/>
</dbReference>
<dbReference type="AlphaFoldDB" id="A0AAW1UIG8"/>
<protein>
    <recommendedName>
        <fullName evidence="11">NADH dehydrogenase [ubiquinone] iron-sulfur protein 6, mitochondrial</fullName>
    </recommendedName>
</protein>
<reference evidence="13 14" key="1">
    <citation type="submission" date="2023-03" db="EMBL/GenBank/DDBJ databases">
        <title>Genome insight into feeding habits of ladybird beetles.</title>
        <authorList>
            <person name="Li H.-S."/>
            <person name="Huang Y.-H."/>
            <person name="Pang H."/>
        </authorList>
    </citation>
    <scope>NUCLEOTIDE SEQUENCE [LARGE SCALE GENOMIC DNA]</scope>
    <source>
        <strain evidence="13">SYSU_2023b</strain>
        <tissue evidence="13">Whole body</tissue>
    </source>
</reference>
<keyword evidence="10 11" id="KW-0472">Membrane</keyword>
<keyword evidence="4 11" id="KW-0813">Transport</keyword>
<evidence type="ECO:0000256" key="5">
    <source>
        <dbReference type="ARBA" id="ARBA00022660"/>
    </source>
</evidence>
<dbReference type="FunFam" id="2.60.260.40:FF:000003">
    <property type="entry name" value="NADH dehydrogenase [ubiquinone] iron-sulfur protein 6, mitochondrial"/>
    <property type="match status" value="1"/>
</dbReference>
<evidence type="ECO:0000256" key="10">
    <source>
        <dbReference type="ARBA" id="ARBA00023136"/>
    </source>
</evidence>
<evidence type="ECO:0000313" key="14">
    <source>
        <dbReference type="Proteomes" id="UP001431783"/>
    </source>
</evidence>
<comment type="caution">
    <text evidence="13">The sequence shown here is derived from an EMBL/GenBank/DDBJ whole genome shotgun (WGS) entry which is preliminary data.</text>
</comment>
<evidence type="ECO:0000259" key="12">
    <source>
        <dbReference type="Pfam" id="PF10276"/>
    </source>
</evidence>
<evidence type="ECO:0000256" key="11">
    <source>
        <dbReference type="PIRNR" id="PIRNR016564"/>
    </source>
</evidence>
<keyword evidence="5 11" id="KW-0679">Respiratory chain</keyword>
<name>A0AAW1UIG8_9CUCU</name>
<evidence type="ECO:0000256" key="3">
    <source>
        <dbReference type="ARBA" id="ARBA00007291"/>
    </source>
</evidence>
<comment type="subcellular location">
    <subcellularLocation>
        <location evidence="2">Mitochondrion inner membrane</location>
        <topology evidence="2">Peripheral membrane protein</topology>
        <orientation evidence="2">Matrix side</orientation>
    </subcellularLocation>
</comment>
<organism evidence="13 14">
    <name type="scientific">Henosepilachna vigintioctopunctata</name>
    <dbReference type="NCBI Taxonomy" id="420089"/>
    <lineage>
        <taxon>Eukaryota</taxon>
        <taxon>Metazoa</taxon>
        <taxon>Ecdysozoa</taxon>
        <taxon>Arthropoda</taxon>
        <taxon>Hexapoda</taxon>
        <taxon>Insecta</taxon>
        <taxon>Pterygota</taxon>
        <taxon>Neoptera</taxon>
        <taxon>Endopterygota</taxon>
        <taxon>Coleoptera</taxon>
        <taxon>Polyphaga</taxon>
        <taxon>Cucujiformia</taxon>
        <taxon>Coccinelloidea</taxon>
        <taxon>Coccinellidae</taxon>
        <taxon>Epilachninae</taxon>
        <taxon>Epilachnini</taxon>
        <taxon>Henosepilachna</taxon>
    </lineage>
</organism>
<feature type="domain" description="Zinc finger CHCC-type" evidence="12">
    <location>
        <begin position="84"/>
        <end position="119"/>
    </location>
</feature>
<keyword evidence="7" id="KW-0809">Transit peptide</keyword>
<sequence length="125" mass="13963">MMNVRGITSIRCCRNAIILPAINKYVSPKYSTSLLPEDKVTHTGQKWEKNDYRLARFVNNPKHVNTNIAMELIAEVPPKKVKSRVVACDGGGGPTGHPQVFINLDKPGNHSCGYCGLRFELDHHH</sequence>
<dbReference type="InterPro" id="IPR016668">
    <property type="entry name" value="NDUFS6"/>
</dbReference>
<dbReference type="Pfam" id="PF10276">
    <property type="entry name" value="zf-CHCC"/>
    <property type="match status" value="1"/>
</dbReference>
<keyword evidence="9 11" id="KW-0496">Mitochondrion</keyword>
<accession>A0AAW1UIG8</accession>
<dbReference type="PANTHER" id="PTHR13156">
    <property type="entry name" value="NADH-UBIQUINONE OXIDOREDUCTASE 13 KD-A SUBUNIT"/>
    <property type="match status" value="1"/>
</dbReference>
<keyword evidence="8 11" id="KW-0249">Electron transport</keyword>